<evidence type="ECO:0000313" key="1">
    <source>
        <dbReference type="EMBL" id="CAG8844320.1"/>
    </source>
</evidence>
<protein>
    <submittedName>
        <fullName evidence="1">39071_t:CDS:1</fullName>
    </submittedName>
</protein>
<evidence type="ECO:0000313" key="2">
    <source>
        <dbReference type="Proteomes" id="UP000789901"/>
    </source>
</evidence>
<accession>A0ABN7WZA0</accession>
<organism evidence="1 2">
    <name type="scientific">Gigaspora margarita</name>
    <dbReference type="NCBI Taxonomy" id="4874"/>
    <lineage>
        <taxon>Eukaryota</taxon>
        <taxon>Fungi</taxon>
        <taxon>Fungi incertae sedis</taxon>
        <taxon>Mucoromycota</taxon>
        <taxon>Glomeromycotina</taxon>
        <taxon>Glomeromycetes</taxon>
        <taxon>Diversisporales</taxon>
        <taxon>Gigasporaceae</taxon>
        <taxon>Gigaspora</taxon>
    </lineage>
</organism>
<reference evidence="1 2" key="1">
    <citation type="submission" date="2021-06" db="EMBL/GenBank/DDBJ databases">
        <authorList>
            <person name="Kallberg Y."/>
            <person name="Tangrot J."/>
            <person name="Rosling A."/>
        </authorList>
    </citation>
    <scope>NUCLEOTIDE SEQUENCE [LARGE SCALE GENOMIC DNA]</scope>
    <source>
        <strain evidence="1 2">120-4 pot B 10/14</strain>
    </source>
</reference>
<dbReference type="Proteomes" id="UP000789901">
    <property type="component" value="Unassembled WGS sequence"/>
</dbReference>
<dbReference type="EMBL" id="CAJVQB010075461">
    <property type="protein sequence ID" value="CAG8844320.1"/>
    <property type="molecule type" value="Genomic_DNA"/>
</dbReference>
<name>A0ABN7WZA0_GIGMA</name>
<feature type="non-terminal residue" evidence="1">
    <location>
        <position position="1"/>
    </location>
</feature>
<keyword evidence="2" id="KW-1185">Reference proteome</keyword>
<sequence length="105" mass="11754">EDTSMIIEEQNSKYGQTPKIIGRTSELQMEVNNIQIQTDLILLDQSTDTSGGSYTQIEQDRNQIVNTVGIVQVQGIISKQEAGTTELRNITQTDKIKVEDIQVMI</sequence>
<comment type="caution">
    <text evidence="1">The sequence shown here is derived from an EMBL/GenBank/DDBJ whole genome shotgun (WGS) entry which is preliminary data.</text>
</comment>
<proteinExistence type="predicted"/>
<gene>
    <name evidence="1" type="ORF">GMARGA_LOCUS37034</name>
</gene>